<name>A0AAV4RQA2_9ARAC</name>
<protein>
    <submittedName>
        <fullName evidence="1">Uncharacterized protein</fullName>
    </submittedName>
</protein>
<keyword evidence="2" id="KW-1185">Reference proteome</keyword>
<evidence type="ECO:0000313" key="1">
    <source>
        <dbReference type="EMBL" id="GIY24133.1"/>
    </source>
</evidence>
<dbReference type="EMBL" id="BPLQ01006636">
    <property type="protein sequence ID" value="GIY24133.1"/>
    <property type="molecule type" value="Genomic_DNA"/>
</dbReference>
<comment type="caution">
    <text evidence="1">The sequence shown here is derived from an EMBL/GenBank/DDBJ whole genome shotgun (WGS) entry which is preliminary data.</text>
</comment>
<proteinExistence type="predicted"/>
<dbReference type="Proteomes" id="UP001054837">
    <property type="component" value="Unassembled WGS sequence"/>
</dbReference>
<sequence length="157" mass="17433">MPYWSAGLEGWPLSTSSSSSRVFAQGAPQGSFGVMHPLLFLLKGPRLESMSPLRKTRKVTYLMGRPSIFIDAAPQGTLRVVRPSVHKPHSDTAPPHLSGKEKNQCQGGRIEGFLISGDIYFSDFWRYLLSDDCSDSCNHSKVRVVCFLETFNVKGIQ</sequence>
<accession>A0AAV4RQA2</accession>
<reference evidence="1 2" key="1">
    <citation type="submission" date="2021-06" db="EMBL/GenBank/DDBJ databases">
        <title>Caerostris darwini draft genome.</title>
        <authorList>
            <person name="Kono N."/>
            <person name="Arakawa K."/>
        </authorList>
    </citation>
    <scope>NUCLEOTIDE SEQUENCE [LARGE SCALE GENOMIC DNA]</scope>
</reference>
<organism evidence="1 2">
    <name type="scientific">Caerostris darwini</name>
    <dbReference type="NCBI Taxonomy" id="1538125"/>
    <lineage>
        <taxon>Eukaryota</taxon>
        <taxon>Metazoa</taxon>
        <taxon>Ecdysozoa</taxon>
        <taxon>Arthropoda</taxon>
        <taxon>Chelicerata</taxon>
        <taxon>Arachnida</taxon>
        <taxon>Araneae</taxon>
        <taxon>Araneomorphae</taxon>
        <taxon>Entelegynae</taxon>
        <taxon>Araneoidea</taxon>
        <taxon>Araneidae</taxon>
        <taxon>Caerostris</taxon>
    </lineage>
</organism>
<evidence type="ECO:0000313" key="2">
    <source>
        <dbReference type="Proteomes" id="UP001054837"/>
    </source>
</evidence>
<dbReference type="AlphaFoldDB" id="A0AAV4RQA2"/>
<gene>
    <name evidence="1" type="ORF">CDAR_579191</name>
</gene>